<evidence type="ECO:0000313" key="2">
    <source>
        <dbReference type="EMBL" id="SHJ63891.1"/>
    </source>
</evidence>
<gene>
    <name evidence="2" type="ORF">SAMN05421803_1086</name>
</gene>
<dbReference type="InterPro" id="IPR044855">
    <property type="entry name" value="CoA-Trfase_III_dom3_sf"/>
</dbReference>
<dbReference type="PANTHER" id="PTHR48207">
    <property type="entry name" value="SUCCINATE--HYDROXYMETHYLGLUTARATE COA-TRANSFERASE"/>
    <property type="match status" value="1"/>
</dbReference>
<dbReference type="InterPro" id="IPR050483">
    <property type="entry name" value="CoA-transferase_III_domain"/>
</dbReference>
<dbReference type="EMBL" id="FQZK01000008">
    <property type="protein sequence ID" value="SHJ63891.1"/>
    <property type="molecule type" value="Genomic_DNA"/>
</dbReference>
<sequence>MNTTPQTTGPFAAGALDGIVVLDLSRVLAGPYAAQILADMGATVIKIENPADPDVSRGFPPYLRTEESEEGGEAKEFSGYYGQYNRGKLGLTVNLAHEDGKQVLKDLVAGADVLVENFRPGTMEKLGVGYDVLREVNPKLVYAAISGYGHTGSRSRRPAFDSTAQAAGGIWSMNGFPGMPPVRVGVTIGDLSASLFSVIGILAAVRHVEHGGGGQKVDVAQVDSIIALTETAVVDYTVDGKTPEPAGNEHAWVRPYELFDCADGQVFFAGYTDKLWRVSCELFGSPEAAGDPEIDTMRKRFDKEVYDRKVKPLIATWFRDRTQAELEELAGDIVPLTALRTIADVVEDPGTAERDMVVEADYGDLGRLRMFGQPIKLSETPADPARTANHLGEHSEQVLSSFAGYTPERIAELRKGGTV</sequence>
<protein>
    <submittedName>
        <fullName evidence="2">CoA:oxalate CoA-transferase</fullName>
    </submittedName>
</protein>
<dbReference type="PANTHER" id="PTHR48207:SF3">
    <property type="entry name" value="SUCCINATE--HYDROXYMETHYLGLUTARATE COA-TRANSFERASE"/>
    <property type="match status" value="1"/>
</dbReference>
<dbReference type="Gene3D" id="3.30.1540.10">
    <property type="entry name" value="formyl-coa transferase, domain 3"/>
    <property type="match status" value="1"/>
</dbReference>
<accession>A0A1M6KXZ7</accession>
<dbReference type="InterPro" id="IPR023606">
    <property type="entry name" value="CoA-Trfase_III_dom_1_sf"/>
</dbReference>
<keyword evidence="1 2" id="KW-0808">Transferase</keyword>
<dbReference type="STRING" id="758803.SAMN05421803_1086"/>
<dbReference type="SUPFAM" id="SSF89796">
    <property type="entry name" value="CoA-transferase family III (CaiB/BaiF)"/>
    <property type="match status" value="1"/>
</dbReference>
<evidence type="ECO:0000256" key="1">
    <source>
        <dbReference type="ARBA" id="ARBA00022679"/>
    </source>
</evidence>
<dbReference type="RefSeq" id="WP_073379896.1">
    <property type="nucleotide sequence ID" value="NZ_FQZK01000008.1"/>
</dbReference>
<reference evidence="2 3" key="1">
    <citation type="submission" date="2016-11" db="EMBL/GenBank/DDBJ databases">
        <authorList>
            <person name="Jaros S."/>
            <person name="Januszkiewicz K."/>
            <person name="Wedrychowicz H."/>
        </authorList>
    </citation>
    <scope>NUCLEOTIDE SEQUENCE [LARGE SCALE GENOMIC DNA]</scope>
    <source>
        <strain evidence="2 3">CGMCC 4.5723</strain>
    </source>
</reference>
<dbReference type="AlphaFoldDB" id="A0A1M6KXZ7"/>
<evidence type="ECO:0000313" key="3">
    <source>
        <dbReference type="Proteomes" id="UP000184452"/>
    </source>
</evidence>
<dbReference type="InterPro" id="IPR003673">
    <property type="entry name" value="CoA-Trfase_fam_III"/>
</dbReference>
<name>A0A1M6KXZ7_9ACTN</name>
<dbReference type="OrthoDB" id="4251672at2"/>
<dbReference type="Pfam" id="PF02515">
    <property type="entry name" value="CoA_transf_3"/>
    <property type="match status" value="1"/>
</dbReference>
<dbReference type="GO" id="GO:0008410">
    <property type="term" value="F:CoA-transferase activity"/>
    <property type="evidence" value="ECO:0007669"/>
    <property type="project" value="TreeGrafter"/>
</dbReference>
<keyword evidence="3" id="KW-1185">Reference proteome</keyword>
<organism evidence="2 3">
    <name type="scientific">Nocardiopsis flavescens</name>
    <dbReference type="NCBI Taxonomy" id="758803"/>
    <lineage>
        <taxon>Bacteria</taxon>
        <taxon>Bacillati</taxon>
        <taxon>Actinomycetota</taxon>
        <taxon>Actinomycetes</taxon>
        <taxon>Streptosporangiales</taxon>
        <taxon>Nocardiopsidaceae</taxon>
        <taxon>Nocardiopsis</taxon>
    </lineage>
</organism>
<dbReference type="Gene3D" id="3.40.50.10540">
    <property type="entry name" value="Crotonobetainyl-coa:carnitine coa-transferase, domain 1"/>
    <property type="match status" value="1"/>
</dbReference>
<dbReference type="Proteomes" id="UP000184452">
    <property type="component" value="Unassembled WGS sequence"/>
</dbReference>
<proteinExistence type="predicted"/>